<dbReference type="PANTHER" id="PTHR30136">
    <property type="entry name" value="HELIX-TURN-HELIX TRANSCRIPTIONAL REGULATOR, ICLR FAMILY"/>
    <property type="match status" value="1"/>
</dbReference>
<feature type="domain" description="IclR-ED" evidence="6">
    <location>
        <begin position="77"/>
        <end position="246"/>
    </location>
</feature>
<proteinExistence type="predicted"/>
<dbReference type="OrthoDB" id="156285at2"/>
<dbReference type="PROSITE" id="PS51077">
    <property type="entry name" value="HTH_ICLR"/>
    <property type="match status" value="1"/>
</dbReference>
<dbReference type="Pfam" id="PF01614">
    <property type="entry name" value="IclR_C"/>
    <property type="match status" value="1"/>
</dbReference>
<feature type="domain" description="HTH iclR-type" evidence="5">
    <location>
        <begin position="22"/>
        <end position="83"/>
    </location>
</feature>
<dbReference type="SMART" id="SM00346">
    <property type="entry name" value="HTH_ICLR"/>
    <property type="match status" value="1"/>
</dbReference>
<evidence type="ECO:0000313" key="8">
    <source>
        <dbReference type="Proteomes" id="UP000323410"/>
    </source>
</evidence>
<feature type="region of interest" description="Disordered" evidence="4">
    <location>
        <begin position="1"/>
        <end position="24"/>
    </location>
</feature>
<dbReference type="InterPro" id="IPR029016">
    <property type="entry name" value="GAF-like_dom_sf"/>
</dbReference>
<keyword evidence="3" id="KW-0804">Transcription</keyword>
<keyword evidence="1" id="KW-0805">Transcription regulation</keyword>
<dbReference type="InterPro" id="IPR014757">
    <property type="entry name" value="Tscrpt_reg_IclR_C"/>
</dbReference>
<evidence type="ECO:0000259" key="6">
    <source>
        <dbReference type="PROSITE" id="PS51078"/>
    </source>
</evidence>
<evidence type="ECO:0000256" key="2">
    <source>
        <dbReference type="ARBA" id="ARBA00023125"/>
    </source>
</evidence>
<dbReference type="InterPro" id="IPR036388">
    <property type="entry name" value="WH-like_DNA-bd_sf"/>
</dbReference>
<organism evidence="7 8">
    <name type="scientific">Arthrobacter echini</name>
    <dbReference type="NCBI Taxonomy" id="1529066"/>
    <lineage>
        <taxon>Bacteria</taxon>
        <taxon>Bacillati</taxon>
        <taxon>Actinomycetota</taxon>
        <taxon>Actinomycetes</taxon>
        <taxon>Micrococcales</taxon>
        <taxon>Micrococcaceae</taxon>
        <taxon>Arthrobacter</taxon>
    </lineage>
</organism>
<dbReference type="SUPFAM" id="SSF55781">
    <property type="entry name" value="GAF domain-like"/>
    <property type="match status" value="1"/>
</dbReference>
<protein>
    <submittedName>
        <fullName evidence="7">Helix-turn-helix domain-containing protein</fullName>
    </submittedName>
</protein>
<keyword evidence="8" id="KW-1185">Reference proteome</keyword>
<dbReference type="GO" id="GO:0045892">
    <property type="term" value="P:negative regulation of DNA-templated transcription"/>
    <property type="evidence" value="ECO:0007669"/>
    <property type="project" value="TreeGrafter"/>
</dbReference>
<dbReference type="SUPFAM" id="SSF46785">
    <property type="entry name" value="Winged helix' DNA-binding domain"/>
    <property type="match status" value="1"/>
</dbReference>
<dbReference type="InterPro" id="IPR050707">
    <property type="entry name" value="HTH_MetabolicPath_Reg"/>
</dbReference>
<dbReference type="EMBL" id="VSLD01000001">
    <property type="protein sequence ID" value="TYD00422.1"/>
    <property type="molecule type" value="Genomic_DNA"/>
</dbReference>
<evidence type="ECO:0000256" key="3">
    <source>
        <dbReference type="ARBA" id="ARBA00023163"/>
    </source>
</evidence>
<name>A0A5D0XWN2_9MICC</name>
<dbReference type="InterPro" id="IPR011991">
    <property type="entry name" value="ArsR-like_HTH"/>
</dbReference>
<dbReference type="GO" id="GO:0003677">
    <property type="term" value="F:DNA binding"/>
    <property type="evidence" value="ECO:0007669"/>
    <property type="project" value="UniProtKB-KW"/>
</dbReference>
<gene>
    <name evidence="7" type="ORF">FQ377_02955</name>
</gene>
<accession>A0A5D0XWN2</accession>
<dbReference type="AlphaFoldDB" id="A0A5D0XWN2"/>
<comment type="caution">
    <text evidence="7">The sequence shown here is derived from an EMBL/GenBank/DDBJ whole genome shotgun (WGS) entry which is preliminary data.</text>
</comment>
<dbReference type="PANTHER" id="PTHR30136:SF24">
    <property type="entry name" value="HTH-TYPE TRANSCRIPTIONAL REPRESSOR ALLR"/>
    <property type="match status" value="1"/>
</dbReference>
<dbReference type="Gene3D" id="3.30.450.40">
    <property type="match status" value="1"/>
</dbReference>
<dbReference type="PROSITE" id="PS51078">
    <property type="entry name" value="ICLR_ED"/>
    <property type="match status" value="1"/>
</dbReference>
<dbReference type="Proteomes" id="UP000323410">
    <property type="component" value="Unassembled WGS sequence"/>
</dbReference>
<dbReference type="RefSeq" id="WP_148599724.1">
    <property type="nucleotide sequence ID" value="NZ_VSLD01000001.1"/>
</dbReference>
<dbReference type="InterPro" id="IPR036390">
    <property type="entry name" value="WH_DNA-bd_sf"/>
</dbReference>
<evidence type="ECO:0000256" key="4">
    <source>
        <dbReference type="SAM" id="MobiDB-lite"/>
    </source>
</evidence>
<keyword evidence="2" id="KW-0238">DNA-binding</keyword>
<dbReference type="GO" id="GO:0003700">
    <property type="term" value="F:DNA-binding transcription factor activity"/>
    <property type="evidence" value="ECO:0007669"/>
    <property type="project" value="TreeGrafter"/>
</dbReference>
<reference evidence="7 8" key="1">
    <citation type="submission" date="2019-08" db="EMBL/GenBank/DDBJ databases">
        <title>Genone of Arthrobacter echini P9.</title>
        <authorList>
            <person name="Bowman J.P."/>
        </authorList>
    </citation>
    <scope>NUCLEOTIDE SEQUENCE [LARGE SCALE GENOMIC DNA]</scope>
    <source>
        <strain evidence="7 8">P9</strain>
    </source>
</reference>
<dbReference type="Pfam" id="PF09339">
    <property type="entry name" value="HTH_IclR"/>
    <property type="match status" value="1"/>
</dbReference>
<evidence type="ECO:0000313" key="7">
    <source>
        <dbReference type="EMBL" id="TYD00422.1"/>
    </source>
</evidence>
<sequence length="246" mass="25551">MNAQGATGTDAAPRMTSGAPPSQTLSRGIRVLEILADTTGAMTIAEIAGALGVHRSIAYRIVRTLEDHGLVLKDVAGGFRIGPGMATLARGVARDLQSAALPELTALAAELRMTAFIAVWDRRHCVTLVAVEPPHGEGTIVQRPGSRHRFDAGAPGIAIQAALGEARWEQLSPGELFRDESRVAAATGYAVSHDEVILGVSSVAAPILVPGHMPAALAVVYVRSDLDEAGLGRQVARTAHAVGALL</sequence>
<dbReference type="InterPro" id="IPR005471">
    <property type="entry name" value="Tscrpt_reg_IclR_N"/>
</dbReference>
<evidence type="ECO:0000256" key="1">
    <source>
        <dbReference type="ARBA" id="ARBA00023015"/>
    </source>
</evidence>
<evidence type="ECO:0000259" key="5">
    <source>
        <dbReference type="PROSITE" id="PS51077"/>
    </source>
</evidence>
<dbReference type="CDD" id="cd00090">
    <property type="entry name" value="HTH_ARSR"/>
    <property type="match status" value="1"/>
</dbReference>
<dbReference type="Gene3D" id="1.10.10.10">
    <property type="entry name" value="Winged helix-like DNA-binding domain superfamily/Winged helix DNA-binding domain"/>
    <property type="match status" value="1"/>
</dbReference>